<dbReference type="PROSITE" id="PS51462">
    <property type="entry name" value="NUDIX"/>
    <property type="match status" value="1"/>
</dbReference>
<dbReference type="GO" id="GO:0035529">
    <property type="term" value="F:NADH pyrophosphatase activity"/>
    <property type="evidence" value="ECO:0007669"/>
    <property type="project" value="TreeGrafter"/>
</dbReference>
<dbReference type="GO" id="GO:0047631">
    <property type="term" value="F:ADP-ribose diphosphatase activity"/>
    <property type="evidence" value="ECO:0007669"/>
    <property type="project" value="TreeGrafter"/>
</dbReference>
<feature type="domain" description="Nudix hydrolase" evidence="4">
    <location>
        <begin position="180"/>
        <end position="309"/>
    </location>
</feature>
<dbReference type="InterPro" id="IPR003293">
    <property type="entry name" value="Nudix_hydrolase6-like"/>
</dbReference>
<dbReference type="Gene3D" id="3.40.630.30">
    <property type="match status" value="1"/>
</dbReference>
<accession>A0A2Z7D4C7</accession>
<evidence type="ECO:0000256" key="3">
    <source>
        <dbReference type="ARBA" id="ARBA00022801"/>
    </source>
</evidence>
<dbReference type="Proteomes" id="UP000250235">
    <property type="component" value="Unassembled WGS sequence"/>
</dbReference>
<keyword evidence="3 5" id="KW-0378">Hydrolase</keyword>
<dbReference type="Pfam" id="PF18290">
    <property type="entry name" value="Nudix_hydro"/>
    <property type="match status" value="1"/>
</dbReference>
<dbReference type="GO" id="GO:0046872">
    <property type="term" value="F:metal ion binding"/>
    <property type="evidence" value="ECO:0007669"/>
    <property type="project" value="UniProtKB-KW"/>
</dbReference>
<evidence type="ECO:0000256" key="1">
    <source>
        <dbReference type="ARBA" id="ARBA00005582"/>
    </source>
</evidence>
<dbReference type="FunFam" id="3.40.630.30:FF:000016">
    <property type="entry name" value="nudix hydrolase 2"/>
    <property type="match status" value="1"/>
</dbReference>
<protein>
    <submittedName>
        <fullName evidence="5">Nudix hydrolase 8</fullName>
    </submittedName>
</protein>
<evidence type="ECO:0000259" key="4">
    <source>
        <dbReference type="PROSITE" id="PS51462"/>
    </source>
</evidence>
<dbReference type="Gene3D" id="3.90.79.10">
    <property type="entry name" value="Nucleoside Triphosphate Pyrophosphohydrolase"/>
    <property type="match status" value="1"/>
</dbReference>
<dbReference type="FunFam" id="3.90.79.10:FF:000015">
    <property type="entry name" value="Nudix hydrolase 8"/>
    <property type="match status" value="1"/>
</dbReference>
<dbReference type="Pfam" id="PF00293">
    <property type="entry name" value="NUDIX"/>
    <property type="match status" value="1"/>
</dbReference>
<dbReference type="OrthoDB" id="447842at2759"/>
<dbReference type="SUPFAM" id="SSF55811">
    <property type="entry name" value="Nudix"/>
    <property type="match status" value="1"/>
</dbReference>
<name>A0A2Z7D4C7_9LAMI</name>
<dbReference type="InterPro" id="IPR000086">
    <property type="entry name" value="NUDIX_hydrolase_dom"/>
</dbReference>
<keyword evidence="6" id="KW-1185">Reference proteome</keyword>
<organism evidence="5 6">
    <name type="scientific">Dorcoceras hygrometricum</name>
    <dbReference type="NCBI Taxonomy" id="472368"/>
    <lineage>
        <taxon>Eukaryota</taxon>
        <taxon>Viridiplantae</taxon>
        <taxon>Streptophyta</taxon>
        <taxon>Embryophyta</taxon>
        <taxon>Tracheophyta</taxon>
        <taxon>Spermatophyta</taxon>
        <taxon>Magnoliopsida</taxon>
        <taxon>eudicotyledons</taxon>
        <taxon>Gunneridae</taxon>
        <taxon>Pentapetalae</taxon>
        <taxon>asterids</taxon>
        <taxon>lamiids</taxon>
        <taxon>Lamiales</taxon>
        <taxon>Gesneriaceae</taxon>
        <taxon>Didymocarpoideae</taxon>
        <taxon>Trichosporeae</taxon>
        <taxon>Loxocarpinae</taxon>
        <taxon>Dorcoceras</taxon>
    </lineage>
</organism>
<dbReference type="PROSITE" id="PS00893">
    <property type="entry name" value="NUDIX_BOX"/>
    <property type="match status" value="1"/>
</dbReference>
<dbReference type="GO" id="GO:0051287">
    <property type="term" value="F:NAD binding"/>
    <property type="evidence" value="ECO:0007669"/>
    <property type="project" value="TreeGrafter"/>
</dbReference>
<dbReference type="CDD" id="cd04670">
    <property type="entry name" value="NUDIX_ASFGF2_Nudt6"/>
    <property type="match status" value="1"/>
</dbReference>
<proteinExistence type="inferred from homology"/>
<evidence type="ECO:0000313" key="6">
    <source>
        <dbReference type="Proteomes" id="UP000250235"/>
    </source>
</evidence>
<sequence>MLGHLPRCDSREGLKASARTPELRACSFVALTLDDVGSVDGEVLGLSSKHVTANKPSFAPINSYRSRPGKVVRVLSGDMVTPNMTIELLSAWDDEYNGVVVEPTRLPSSANSFASALRTSLSCWKSKGKKGIWLKLLEEQANLVPIAIQQGFMYHHAEAGYVMLTYWIPDEPCPLPPGPSHQIGIAGFVINDQKQILVVKEKCSCLCAGIWKLPTGYINKSEELFSGAVREVKEETGIETRFLELVAFRHVHQVAFEKSDLLFVCMLRPLSLEIKIDANEIQEAKWASVEELLLQEFYKEDEMSKKVIEICLEAYQKNYNGFCAHKLISKFDGKLSYLYYKCVDIK</sequence>
<dbReference type="PANTHER" id="PTHR13994">
    <property type="entry name" value="NUDIX HYDROLASE RELATED"/>
    <property type="match status" value="1"/>
</dbReference>
<dbReference type="InterPro" id="IPR020084">
    <property type="entry name" value="NUDIX_hydrolase_CS"/>
</dbReference>
<dbReference type="PRINTS" id="PR01356">
    <property type="entry name" value="GFGPROTEIN"/>
</dbReference>
<dbReference type="PANTHER" id="PTHR13994:SF53">
    <property type="entry name" value="NUDIX HYDROLASE 8-LIKE"/>
    <property type="match status" value="1"/>
</dbReference>
<dbReference type="InterPro" id="IPR015797">
    <property type="entry name" value="NUDIX_hydrolase-like_dom_sf"/>
</dbReference>
<gene>
    <name evidence="5" type="ORF">F511_35563</name>
</gene>
<dbReference type="AlphaFoldDB" id="A0A2Z7D4C7"/>
<evidence type="ECO:0000313" key="5">
    <source>
        <dbReference type="EMBL" id="KZV54275.1"/>
    </source>
</evidence>
<keyword evidence="2" id="KW-0479">Metal-binding</keyword>
<dbReference type="EMBL" id="KQ989554">
    <property type="protein sequence ID" value="KZV54275.1"/>
    <property type="molecule type" value="Genomic_DNA"/>
</dbReference>
<dbReference type="InterPro" id="IPR040618">
    <property type="entry name" value="Pre-Nudix"/>
</dbReference>
<reference evidence="5 6" key="1">
    <citation type="journal article" date="2015" name="Proc. Natl. Acad. Sci. U.S.A.">
        <title>The resurrection genome of Boea hygrometrica: A blueprint for survival of dehydration.</title>
        <authorList>
            <person name="Xiao L."/>
            <person name="Yang G."/>
            <person name="Zhang L."/>
            <person name="Yang X."/>
            <person name="Zhao S."/>
            <person name="Ji Z."/>
            <person name="Zhou Q."/>
            <person name="Hu M."/>
            <person name="Wang Y."/>
            <person name="Chen M."/>
            <person name="Xu Y."/>
            <person name="Jin H."/>
            <person name="Xiao X."/>
            <person name="Hu G."/>
            <person name="Bao F."/>
            <person name="Hu Y."/>
            <person name="Wan P."/>
            <person name="Li L."/>
            <person name="Deng X."/>
            <person name="Kuang T."/>
            <person name="Xiang C."/>
            <person name="Zhu J.K."/>
            <person name="Oliver M.J."/>
            <person name="He Y."/>
        </authorList>
    </citation>
    <scope>NUCLEOTIDE SEQUENCE [LARGE SCALE GENOMIC DNA]</scope>
    <source>
        <strain evidence="6">cv. XS01</strain>
    </source>
</reference>
<evidence type="ECO:0000256" key="2">
    <source>
        <dbReference type="ARBA" id="ARBA00022723"/>
    </source>
</evidence>
<comment type="similarity">
    <text evidence="1">Belongs to the Nudix hydrolase family.</text>
</comment>